<keyword evidence="3" id="KW-1185">Reference proteome</keyword>
<evidence type="ECO:0000256" key="1">
    <source>
        <dbReference type="SAM" id="MobiDB-lite"/>
    </source>
</evidence>
<dbReference type="Gene3D" id="1.10.472.10">
    <property type="entry name" value="Cyclin-like"/>
    <property type="match status" value="1"/>
</dbReference>
<protein>
    <recommendedName>
        <fullName evidence="4">Cyclin N-terminal domain-containing protein</fullName>
    </recommendedName>
</protein>
<sequence length="311" mass="34619">MSSAPSSNPLDPAAPQSRSSHHHHHHNPHRHDRHRSKRPHEHSHHNDDRHHTHTLNRTPTPPPPPPPTLTATTTPSSLLTLLSTTLLLPDEPVCLAHLYLHRYRRFFTKKPSSSPNGSLPPEDPLDDFTLHLTTLSLALKHHSIPLTPRSLLLPSYTFLHPSSPPLHIPSPLYTSLRRSLIAGELLLLRVLGFHTRITLPHEFIPRMLEIAVGVGEDEGEGSVMETVMGVEARRVVGVACRDYRLGGLFPAREVAAAVVRVVVERCGGVVVGGEREWVRRVAGERVGVEDYEEAVEELRVVLKGKEQEALL</sequence>
<evidence type="ECO:0008006" key="4">
    <source>
        <dbReference type="Google" id="ProtNLM"/>
    </source>
</evidence>
<dbReference type="InterPro" id="IPR036915">
    <property type="entry name" value="Cyclin-like_sf"/>
</dbReference>
<dbReference type="Proteomes" id="UP000298138">
    <property type="component" value="Unassembled WGS sequence"/>
</dbReference>
<dbReference type="AlphaFoldDB" id="A0A4V3SID9"/>
<feature type="compositionally biased region" description="Pro residues" evidence="1">
    <location>
        <begin position="59"/>
        <end position="68"/>
    </location>
</feature>
<organism evidence="2 3">
    <name type="scientific">Ascodesmis nigricans</name>
    <dbReference type="NCBI Taxonomy" id="341454"/>
    <lineage>
        <taxon>Eukaryota</taxon>
        <taxon>Fungi</taxon>
        <taxon>Dikarya</taxon>
        <taxon>Ascomycota</taxon>
        <taxon>Pezizomycotina</taxon>
        <taxon>Pezizomycetes</taxon>
        <taxon>Pezizales</taxon>
        <taxon>Ascodesmidaceae</taxon>
        <taxon>Ascodesmis</taxon>
    </lineage>
</organism>
<dbReference type="InParanoid" id="A0A4V3SID9"/>
<dbReference type="EMBL" id="ML220129">
    <property type="protein sequence ID" value="TGZ79785.1"/>
    <property type="molecule type" value="Genomic_DNA"/>
</dbReference>
<dbReference type="STRING" id="341454.A0A4V3SID9"/>
<dbReference type="OrthoDB" id="25002at2759"/>
<proteinExistence type="predicted"/>
<feature type="compositionally biased region" description="Basic residues" evidence="1">
    <location>
        <begin position="19"/>
        <end position="43"/>
    </location>
</feature>
<accession>A0A4V3SID9</accession>
<evidence type="ECO:0000313" key="2">
    <source>
        <dbReference type="EMBL" id="TGZ79785.1"/>
    </source>
</evidence>
<name>A0A4V3SID9_9PEZI</name>
<gene>
    <name evidence="2" type="ORF">EX30DRAFT_365050</name>
</gene>
<dbReference type="SUPFAM" id="SSF47954">
    <property type="entry name" value="Cyclin-like"/>
    <property type="match status" value="1"/>
</dbReference>
<reference evidence="2 3" key="1">
    <citation type="submission" date="2019-04" db="EMBL/GenBank/DDBJ databases">
        <title>Comparative genomics and transcriptomics to analyze fruiting body development in filamentous ascomycetes.</title>
        <authorList>
            <consortium name="DOE Joint Genome Institute"/>
            <person name="Lutkenhaus R."/>
            <person name="Traeger S."/>
            <person name="Breuer J."/>
            <person name="Kuo A."/>
            <person name="Lipzen A."/>
            <person name="Pangilinan J."/>
            <person name="Dilworth D."/>
            <person name="Sandor L."/>
            <person name="Poggeler S."/>
            <person name="Barry K."/>
            <person name="Grigoriev I.V."/>
            <person name="Nowrousian M."/>
        </authorList>
    </citation>
    <scope>NUCLEOTIDE SEQUENCE [LARGE SCALE GENOMIC DNA]</scope>
    <source>
        <strain evidence="2 3">CBS 389.68</strain>
    </source>
</reference>
<feature type="region of interest" description="Disordered" evidence="1">
    <location>
        <begin position="1"/>
        <end position="74"/>
    </location>
</feature>
<evidence type="ECO:0000313" key="3">
    <source>
        <dbReference type="Proteomes" id="UP000298138"/>
    </source>
</evidence>